<dbReference type="PROSITE" id="PS50234">
    <property type="entry name" value="VWFA"/>
    <property type="match status" value="1"/>
</dbReference>
<proteinExistence type="predicted"/>
<dbReference type="Pfam" id="PF00092">
    <property type="entry name" value="VWA"/>
    <property type="match status" value="1"/>
</dbReference>
<gene>
    <name evidence="6" type="ORF">AAE02nite_18210</name>
</gene>
<evidence type="ECO:0000256" key="3">
    <source>
        <dbReference type="ARBA" id="ARBA00022989"/>
    </source>
</evidence>
<name>A0A512AXB7_9BACT</name>
<evidence type="ECO:0000313" key="7">
    <source>
        <dbReference type="Proteomes" id="UP000321532"/>
    </source>
</evidence>
<dbReference type="InterPro" id="IPR050768">
    <property type="entry name" value="UPF0353/GerABKA_families"/>
</dbReference>
<dbReference type="InterPro" id="IPR036465">
    <property type="entry name" value="vWFA_dom_sf"/>
</dbReference>
<keyword evidence="2" id="KW-0812">Transmembrane</keyword>
<evidence type="ECO:0000313" key="6">
    <source>
        <dbReference type="EMBL" id="GEO04157.1"/>
    </source>
</evidence>
<evidence type="ECO:0000256" key="4">
    <source>
        <dbReference type="ARBA" id="ARBA00023136"/>
    </source>
</evidence>
<sequence length="229" mass="25369">MLAEDLKPNRLLALKAIASNFIDKRPKDLIGLTIYAGDSFTQCPLTNDHSLLKSLLYDASSEWLADGTAIGMGLASAVNRLKESGTEGKVIVLMTDGENNAGTIDPFKAAELAQKYKIKLYTIGIGTEGMAPFPIYDNHGQKEYYNVPVSIDEPLLKSIAQRTNGNYFRAKSNKDLEAIYQKIDILQSSKPQVKSYLSLEDWHLPFTVAAFGLLLTEIVLKYTLLRSFT</sequence>
<dbReference type="EMBL" id="BJYS01000012">
    <property type="protein sequence ID" value="GEO04157.1"/>
    <property type="molecule type" value="Genomic_DNA"/>
</dbReference>
<dbReference type="Gene3D" id="3.40.50.410">
    <property type="entry name" value="von Willebrand factor, type A domain"/>
    <property type="match status" value="1"/>
</dbReference>
<evidence type="ECO:0000259" key="5">
    <source>
        <dbReference type="PROSITE" id="PS50234"/>
    </source>
</evidence>
<dbReference type="SUPFAM" id="SSF53300">
    <property type="entry name" value="vWA-like"/>
    <property type="match status" value="1"/>
</dbReference>
<dbReference type="InterPro" id="IPR002035">
    <property type="entry name" value="VWF_A"/>
</dbReference>
<accession>A0A512AXB7</accession>
<protein>
    <recommendedName>
        <fullName evidence="5">VWFA domain-containing protein</fullName>
    </recommendedName>
</protein>
<evidence type="ECO:0000256" key="2">
    <source>
        <dbReference type="ARBA" id="ARBA00022692"/>
    </source>
</evidence>
<keyword evidence="1" id="KW-1003">Cell membrane</keyword>
<organism evidence="6 7">
    <name type="scientific">Adhaeribacter aerolatus</name>
    <dbReference type="NCBI Taxonomy" id="670289"/>
    <lineage>
        <taxon>Bacteria</taxon>
        <taxon>Pseudomonadati</taxon>
        <taxon>Bacteroidota</taxon>
        <taxon>Cytophagia</taxon>
        <taxon>Cytophagales</taxon>
        <taxon>Hymenobacteraceae</taxon>
        <taxon>Adhaeribacter</taxon>
    </lineage>
</organism>
<evidence type="ECO:0000256" key="1">
    <source>
        <dbReference type="ARBA" id="ARBA00022475"/>
    </source>
</evidence>
<reference evidence="6 7" key="1">
    <citation type="submission" date="2019-07" db="EMBL/GenBank/DDBJ databases">
        <title>Whole genome shotgun sequence of Adhaeribacter aerolatus NBRC 106133.</title>
        <authorList>
            <person name="Hosoyama A."/>
            <person name="Uohara A."/>
            <person name="Ohji S."/>
            <person name="Ichikawa N."/>
        </authorList>
    </citation>
    <scope>NUCLEOTIDE SEQUENCE [LARGE SCALE GENOMIC DNA]</scope>
    <source>
        <strain evidence="6 7">NBRC 106133</strain>
    </source>
</reference>
<feature type="domain" description="VWFA" evidence="5">
    <location>
        <begin position="1"/>
        <end position="183"/>
    </location>
</feature>
<dbReference type="AlphaFoldDB" id="A0A512AXB7"/>
<keyword evidence="4" id="KW-0472">Membrane</keyword>
<keyword evidence="7" id="KW-1185">Reference proteome</keyword>
<keyword evidence="3" id="KW-1133">Transmembrane helix</keyword>
<dbReference type="Proteomes" id="UP000321532">
    <property type="component" value="Unassembled WGS sequence"/>
</dbReference>
<comment type="caution">
    <text evidence="6">The sequence shown here is derived from an EMBL/GenBank/DDBJ whole genome shotgun (WGS) entry which is preliminary data.</text>
</comment>
<dbReference type="PANTHER" id="PTHR22550">
    <property type="entry name" value="SPORE GERMINATION PROTEIN"/>
    <property type="match status" value="1"/>
</dbReference>
<dbReference type="PANTHER" id="PTHR22550:SF5">
    <property type="entry name" value="LEUCINE ZIPPER PROTEIN 4"/>
    <property type="match status" value="1"/>
</dbReference>